<keyword evidence="4" id="KW-0413">Isomerase</keyword>
<dbReference type="EC" id="5.1.3.2" evidence="4"/>
<gene>
    <name evidence="4" type="primary">galE_2</name>
    <name evidence="4" type="ORF">TRN7648_03851</name>
</gene>
<sequence length="314" mass="32728">MRLAVTGAAGFLGHDVARRALAAPQVTELIAIDRAAPALSGPKLRVVTGDLRDAAVQSAATEADAVIHLAAVLGGAAEQDPALAREINIDVPLRMIEAMRGAARPKRFVFASSIAVLGPEMPDPVTDTAPCDPVMLYGAHKAMIETALAQATRRGWIDGVSLRPSGIVARDGLDAGLKSAFMSRLFFAAQRAKPITLPVPPEARTWMASATITAENFLRAALMPDLGPLRSLTLPALAVRFDALVAALDAAFPGTAARVSFAPDLETTQLFGQFPALETTAATAAGFARDADLAALVRAALPATADTRQPEETP</sequence>
<dbReference type="Gene3D" id="3.90.25.10">
    <property type="entry name" value="UDP-galactose 4-epimerase, domain 1"/>
    <property type="match status" value="1"/>
</dbReference>
<dbReference type="AlphaFoldDB" id="A0A0P1GJN0"/>
<evidence type="ECO:0000259" key="3">
    <source>
        <dbReference type="Pfam" id="PF01370"/>
    </source>
</evidence>
<dbReference type="Proteomes" id="UP000054935">
    <property type="component" value="Unassembled WGS sequence"/>
</dbReference>
<name>A0A0P1GJN0_9RHOB</name>
<dbReference type="STRING" id="441103.TRN7648_03851"/>
<accession>A0A0P1GJN0</accession>
<reference evidence="4 5" key="1">
    <citation type="submission" date="2015-09" db="EMBL/GenBank/DDBJ databases">
        <authorList>
            <consortium name="Swine Surveillance"/>
        </authorList>
    </citation>
    <scope>NUCLEOTIDE SEQUENCE [LARGE SCALE GENOMIC DNA]</scope>
    <source>
        <strain evidence="4 5">CECT 7648</strain>
    </source>
</reference>
<dbReference type="SUPFAM" id="SSF51735">
    <property type="entry name" value="NAD(P)-binding Rossmann-fold domains"/>
    <property type="match status" value="1"/>
</dbReference>
<proteinExistence type="predicted"/>
<dbReference type="EMBL" id="CYSE01000011">
    <property type="protein sequence ID" value="CUH82188.1"/>
    <property type="molecule type" value="Genomic_DNA"/>
</dbReference>
<evidence type="ECO:0000256" key="2">
    <source>
        <dbReference type="ARBA" id="ARBA00023277"/>
    </source>
</evidence>
<dbReference type="PANTHER" id="PTHR43103">
    <property type="entry name" value="NUCLEOSIDE-DIPHOSPHATE-SUGAR EPIMERASE"/>
    <property type="match status" value="1"/>
</dbReference>
<keyword evidence="2" id="KW-0119">Carbohydrate metabolism</keyword>
<dbReference type="Gene3D" id="3.40.50.720">
    <property type="entry name" value="NAD(P)-binding Rossmann-like Domain"/>
    <property type="match status" value="1"/>
</dbReference>
<evidence type="ECO:0000313" key="4">
    <source>
        <dbReference type="EMBL" id="CUH82188.1"/>
    </source>
</evidence>
<protein>
    <submittedName>
        <fullName evidence="4">UDP-glucose 4-epimerase</fullName>
        <ecNumber evidence="4">5.1.3.2</ecNumber>
    </submittedName>
</protein>
<keyword evidence="1" id="KW-0521">NADP</keyword>
<feature type="domain" description="NAD-dependent epimerase/dehydratase" evidence="3">
    <location>
        <begin position="4"/>
        <end position="196"/>
    </location>
</feature>
<dbReference type="OrthoDB" id="9801056at2"/>
<evidence type="ECO:0000313" key="5">
    <source>
        <dbReference type="Proteomes" id="UP000054935"/>
    </source>
</evidence>
<dbReference type="PANTHER" id="PTHR43103:SF3">
    <property type="entry name" value="ADP-L-GLYCERO-D-MANNO-HEPTOSE-6-EPIMERASE"/>
    <property type="match status" value="1"/>
</dbReference>
<dbReference type="GO" id="GO:0003978">
    <property type="term" value="F:UDP-glucose 4-epimerase activity"/>
    <property type="evidence" value="ECO:0007669"/>
    <property type="project" value="UniProtKB-EC"/>
</dbReference>
<dbReference type="RefSeq" id="WP_058249213.1">
    <property type="nucleotide sequence ID" value="NZ_CYSE01000011.1"/>
</dbReference>
<dbReference type="Pfam" id="PF01370">
    <property type="entry name" value="Epimerase"/>
    <property type="match status" value="1"/>
</dbReference>
<dbReference type="InterPro" id="IPR001509">
    <property type="entry name" value="Epimerase_deHydtase"/>
</dbReference>
<evidence type="ECO:0000256" key="1">
    <source>
        <dbReference type="ARBA" id="ARBA00022857"/>
    </source>
</evidence>
<dbReference type="InterPro" id="IPR036291">
    <property type="entry name" value="NAD(P)-bd_dom_sf"/>
</dbReference>
<keyword evidence="5" id="KW-1185">Reference proteome</keyword>
<organism evidence="4 5">
    <name type="scientific">Tropicibacter naphthalenivorans</name>
    <dbReference type="NCBI Taxonomy" id="441103"/>
    <lineage>
        <taxon>Bacteria</taxon>
        <taxon>Pseudomonadati</taxon>
        <taxon>Pseudomonadota</taxon>
        <taxon>Alphaproteobacteria</taxon>
        <taxon>Rhodobacterales</taxon>
        <taxon>Roseobacteraceae</taxon>
        <taxon>Tropicibacter</taxon>
    </lineage>
</organism>